<dbReference type="EMBL" id="CP024608">
    <property type="protein sequence ID" value="ATQ77945.1"/>
    <property type="molecule type" value="Genomic_DNA"/>
</dbReference>
<protein>
    <recommendedName>
        <fullName evidence="5">Pilus assembly protein PilO</fullName>
    </recommendedName>
</protein>
<dbReference type="GO" id="GO:0015627">
    <property type="term" value="C:type II protein secretion system complex"/>
    <property type="evidence" value="ECO:0007669"/>
    <property type="project" value="InterPro"/>
</dbReference>
<reference evidence="3" key="1">
    <citation type="submission" date="2017-10" db="EMBL/GenBank/DDBJ databases">
        <title>Massilia psychrophilum sp. nov., a novel purple-pigmented bacterium isolated from Tianshan glacier, Xinjiang Municipality, China.</title>
        <authorList>
            <person name="Wang H."/>
        </authorList>
    </citation>
    <scope>NUCLEOTIDE SEQUENCE [LARGE SCALE GENOMIC DNA]</scope>
    <source>
        <strain evidence="3">B2</strain>
    </source>
</reference>
<evidence type="ECO:0000256" key="2">
    <source>
        <dbReference type="SAM" id="Phobius"/>
    </source>
</evidence>
<evidence type="ECO:0000256" key="1">
    <source>
        <dbReference type="SAM" id="MobiDB-lite"/>
    </source>
</evidence>
<name>A0A2D2DSJ6_9BURK</name>
<dbReference type="InterPro" id="IPR007690">
    <property type="entry name" value="T2SS_GspM"/>
</dbReference>
<evidence type="ECO:0000313" key="3">
    <source>
        <dbReference type="EMBL" id="ATQ77945.1"/>
    </source>
</evidence>
<proteinExistence type="predicted"/>
<sequence length="181" mass="19682">MMQLNALRWRLEVLAVRHGLWMLPGAVLLLGALLAWGWWLPSQEAALREALSMQASEQLSTRTQAAQASAPHGAPHSALPPAARADAAVQRLFALAAEHGLTIAQADYRRQETGRVGRWQVQMPATGTYPQVRRFLRAAQAIPGLSLDELGIHRAPVGAGIEARLLFSVWFTAQAPAQRAS</sequence>
<keyword evidence="2" id="KW-0472">Membrane</keyword>
<gene>
    <name evidence="3" type="ORF">CR152_28150</name>
</gene>
<feature type="transmembrane region" description="Helical" evidence="2">
    <location>
        <begin position="20"/>
        <end position="39"/>
    </location>
</feature>
<keyword evidence="2" id="KW-1133">Transmembrane helix</keyword>
<evidence type="ECO:0008006" key="5">
    <source>
        <dbReference type="Google" id="ProtNLM"/>
    </source>
</evidence>
<evidence type="ECO:0000313" key="4">
    <source>
        <dbReference type="Proteomes" id="UP000229897"/>
    </source>
</evidence>
<dbReference type="GO" id="GO:0015628">
    <property type="term" value="P:protein secretion by the type II secretion system"/>
    <property type="evidence" value="ECO:0007669"/>
    <property type="project" value="InterPro"/>
</dbReference>
<dbReference type="AlphaFoldDB" id="A0A2D2DSJ6"/>
<keyword evidence="2" id="KW-0812">Transmembrane</keyword>
<organism evidence="3 4">
    <name type="scientific">Massilia violaceinigra</name>
    <dbReference type="NCBI Taxonomy" id="2045208"/>
    <lineage>
        <taxon>Bacteria</taxon>
        <taxon>Pseudomonadati</taxon>
        <taxon>Pseudomonadota</taxon>
        <taxon>Betaproteobacteria</taxon>
        <taxon>Burkholderiales</taxon>
        <taxon>Oxalobacteraceae</taxon>
        <taxon>Telluria group</taxon>
        <taxon>Massilia</taxon>
    </lineage>
</organism>
<keyword evidence="4" id="KW-1185">Reference proteome</keyword>
<dbReference type="Proteomes" id="UP000229897">
    <property type="component" value="Chromosome"/>
</dbReference>
<dbReference type="Pfam" id="PF04612">
    <property type="entry name" value="T2SSM"/>
    <property type="match status" value="1"/>
</dbReference>
<dbReference type="RefSeq" id="WP_099880556.1">
    <property type="nucleotide sequence ID" value="NZ_CP024608.1"/>
</dbReference>
<accession>A0A2D2DSJ6</accession>
<feature type="region of interest" description="Disordered" evidence="1">
    <location>
        <begin position="62"/>
        <end position="81"/>
    </location>
</feature>
<dbReference type="KEGG" id="mass:CR152_28150"/>
<dbReference type="OrthoDB" id="9096701at2"/>